<dbReference type="Proteomes" id="UP000650224">
    <property type="component" value="Unassembled WGS sequence"/>
</dbReference>
<dbReference type="RefSeq" id="WP_191732954.1">
    <property type="nucleotide sequence ID" value="NZ_JACSPR010000003.1"/>
</dbReference>
<evidence type="ECO:0000256" key="4">
    <source>
        <dbReference type="PROSITE-ProRule" id="PRU00335"/>
    </source>
</evidence>
<dbReference type="Gene3D" id="1.10.10.60">
    <property type="entry name" value="Homeodomain-like"/>
    <property type="match status" value="1"/>
</dbReference>
<keyword evidence="3" id="KW-0804">Transcription</keyword>
<organism evidence="6 7">
    <name type="scientific">Corynebacterium gallinarum</name>
    <dbReference type="NCBI Taxonomy" id="2762214"/>
    <lineage>
        <taxon>Bacteria</taxon>
        <taxon>Bacillati</taxon>
        <taxon>Actinomycetota</taxon>
        <taxon>Actinomycetes</taxon>
        <taxon>Mycobacteriales</taxon>
        <taxon>Corynebacteriaceae</taxon>
        <taxon>Corynebacterium</taxon>
    </lineage>
</organism>
<dbReference type="GO" id="GO:0003700">
    <property type="term" value="F:DNA-binding transcription factor activity"/>
    <property type="evidence" value="ECO:0007669"/>
    <property type="project" value="TreeGrafter"/>
</dbReference>
<reference evidence="6 7" key="1">
    <citation type="submission" date="2020-08" db="EMBL/GenBank/DDBJ databases">
        <title>A Genomic Blueprint of the Chicken Gut Microbiome.</title>
        <authorList>
            <person name="Gilroy R."/>
            <person name="Ravi A."/>
            <person name="Getino M."/>
            <person name="Pursley I."/>
            <person name="Horton D.L."/>
            <person name="Alikhan N.-F."/>
            <person name="Baker D."/>
            <person name="Gharbi K."/>
            <person name="Hall N."/>
            <person name="Watson M."/>
            <person name="Adriaenssens E.M."/>
            <person name="Foster-Nyarko E."/>
            <person name="Jarju S."/>
            <person name="Secka A."/>
            <person name="Antonio M."/>
            <person name="Oren A."/>
            <person name="Chaudhuri R."/>
            <person name="La Ragione R.M."/>
            <person name="Hildebrand F."/>
            <person name="Pallen M.J."/>
        </authorList>
    </citation>
    <scope>NUCLEOTIDE SEQUENCE [LARGE SCALE GENOMIC DNA]</scope>
    <source>
        <strain evidence="6 7">Sa1YVA5</strain>
    </source>
</reference>
<evidence type="ECO:0000313" key="7">
    <source>
        <dbReference type="Proteomes" id="UP000650224"/>
    </source>
</evidence>
<dbReference type="InterPro" id="IPR009057">
    <property type="entry name" value="Homeodomain-like_sf"/>
</dbReference>
<evidence type="ECO:0000256" key="2">
    <source>
        <dbReference type="ARBA" id="ARBA00023125"/>
    </source>
</evidence>
<keyword evidence="7" id="KW-1185">Reference proteome</keyword>
<dbReference type="Pfam" id="PF00440">
    <property type="entry name" value="TetR_N"/>
    <property type="match status" value="1"/>
</dbReference>
<dbReference type="PROSITE" id="PS50977">
    <property type="entry name" value="HTH_TETR_2"/>
    <property type="match status" value="1"/>
</dbReference>
<dbReference type="PRINTS" id="PR00455">
    <property type="entry name" value="HTHTETR"/>
</dbReference>
<keyword evidence="2 4" id="KW-0238">DNA-binding</keyword>
<dbReference type="GO" id="GO:0000976">
    <property type="term" value="F:transcription cis-regulatory region binding"/>
    <property type="evidence" value="ECO:0007669"/>
    <property type="project" value="TreeGrafter"/>
</dbReference>
<dbReference type="InterPro" id="IPR050109">
    <property type="entry name" value="HTH-type_TetR-like_transc_reg"/>
</dbReference>
<dbReference type="EMBL" id="JACSPR010000003">
    <property type="protein sequence ID" value="MBD8029720.1"/>
    <property type="molecule type" value="Genomic_DNA"/>
</dbReference>
<dbReference type="PANTHER" id="PTHR30055:SF234">
    <property type="entry name" value="HTH-TYPE TRANSCRIPTIONAL REGULATOR BETI"/>
    <property type="match status" value="1"/>
</dbReference>
<dbReference type="AlphaFoldDB" id="A0A8I0LH03"/>
<dbReference type="InterPro" id="IPR001647">
    <property type="entry name" value="HTH_TetR"/>
</dbReference>
<evidence type="ECO:0000256" key="1">
    <source>
        <dbReference type="ARBA" id="ARBA00023015"/>
    </source>
</evidence>
<evidence type="ECO:0000313" key="6">
    <source>
        <dbReference type="EMBL" id="MBD8029720.1"/>
    </source>
</evidence>
<feature type="DNA-binding region" description="H-T-H motif" evidence="4">
    <location>
        <begin position="32"/>
        <end position="51"/>
    </location>
</feature>
<name>A0A8I0LH03_9CORY</name>
<sequence>MNLKDKKAADTRQRFITAARELFLEKGFGPTSMNQVAQRAGGSRANLYLHFRNKPDLMLALMQEIEPGIRAPIREVFDLPEHTMESIMGWLGDMATLWREHSVEFSSIEQAMAEDAVVANEWLDMLRRLSNSIPELEDNEERRYQFIISLMSLDRNFYFLYVRNQGTNEELVHRSLARQWLTVFEL</sequence>
<dbReference type="Gene3D" id="1.10.357.10">
    <property type="entry name" value="Tetracycline Repressor, domain 2"/>
    <property type="match status" value="1"/>
</dbReference>
<evidence type="ECO:0000259" key="5">
    <source>
        <dbReference type="PROSITE" id="PS50977"/>
    </source>
</evidence>
<dbReference type="PANTHER" id="PTHR30055">
    <property type="entry name" value="HTH-TYPE TRANSCRIPTIONAL REGULATOR RUTR"/>
    <property type="match status" value="1"/>
</dbReference>
<dbReference type="SUPFAM" id="SSF46689">
    <property type="entry name" value="Homeodomain-like"/>
    <property type="match status" value="1"/>
</dbReference>
<gene>
    <name evidence="6" type="ORF">H9627_05160</name>
</gene>
<protein>
    <submittedName>
        <fullName evidence="6">TetR/AcrR family transcriptional regulator</fullName>
    </submittedName>
</protein>
<proteinExistence type="predicted"/>
<feature type="domain" description="HTH tetR-type" evidence="5">
    <location>
        <begin position="9"/>
        <end position="69"/>
    </location>
</feature>
<evidence type="ECO:0000256" key="3">
    <source>
        <dbReference type="ARBA" id="ARBA00023163"/>
    </source>
</evidence>
<comment type="caution">
    <text evidence="6">The sequence shown here is derived from an EMBL/GenBank/DDBJ whole genome shotgun (WGS) entry which is preliminary data.</text>
</comment>
<accession>A0A8I0LH03</accession>
<keyword evidence="1" id="KW-0805">Transcription regulation</keyword>